<organism evidence="2 3">
    <name type="scientific">Thalassiosira oceanica</name>
    <name type="common">Marine diatom</name>
    <dbReference type="NCBI Taxonomy" id="159749"/>
    <lineage>
        <taxon>Eukaryota</taxon>
        <taxon>Sar</taxon>
        <taxon>Stramenopiles</taxon>
        <taxon>Ochrophyta</taxon>
        <taxon>Bacillariophyta</taxon>
        <taxon>Coscinodiscophyceae</taxon>
        <taxon>Thalassiosirophycidae</taxon>
        <taxon>Thalassiosirales</taxon>
        <taxon>Thalassiosiraceae</taxon>
        <taxon>Thalassiosira</taxon>
    </lineage>
</organism>
<keyword evidence="3" id="KW-1185">Reference proteome</keyword>
<sequence length="164" mass="17156">MDALDKVIGLGPASGPADGGARFIPSKTFAGPRDGYVFRTSDLGTGYHRDAPAADSSGGGVGGRNAPVPTAAEGTAARKTPAPRGQEAVHPLRRGQRPDHPRPSPEADRRRAPGRRRGGRGAGGRRRTADRPDRPGGPFGVRRAGEGPPQEPAPPCRARRQPRE</sequence>
<gene>
    <name evidence="2" type="ORF">THAOC_17976</name>
</gene>
<feature type="non-terminal residue" evidence="2">
    <location>
        <position position="164"/>
    </location>
</feature>
<reference evidence="2 3" key="1">
    <citation type="journal article" date="2012" name="Genome Biol.">
        <title>Genome and low-iron response of an oceanic diatom adapted to chronic iron limitation.</title>
        <authorList>
            <person name="Lommer M."/>
            <person name="Specht M."/>
            <person name="Roy A.S."/>
            <person name="Kraemer L."/>
            <person name="Andreson R."/>
            <person name="Gutowska M.A."/>
            <person name="Wolf J."/>
            <person name="Bergner S.V."/>
            <person name="Schilhabel M.B."/>
            <person name="Klostermeier U.C."/>
            <person name="Beiko R.G."/>
            <person name="Rosenstiel P."/>
            <person name="Hippler M."/>
            <person name="Laroche J."/>
        </authorList>
    </citation>
    <scope>NUCLEOTIDE SEQUENCE [LARGE SCALE GENOMIC DNA]</scope>
    <source>
        <strain evidence="2 3">CCMP1005</strain>
    </source>
</reference>
<protein>
    <submittedName>
        <fullName evidence="2">Uncharacterized protein</fullName>
    </submittedName>
</protein>
<dbReference type="Proteomes" id="UP000266841">
    <property type="component" value="Unassembled WGS sequence"/>
</dbReference>
<dbReference type="EMBL" id="AGNL01019869">
    <property type="protein sequence ID" value="EJK61521.1"/>
    <property type="molecule type" value="Genomic_DNA"/>
</dbReference>
<feature type="region of interest" description="Disordered" evidence="1">
    <location>
        <begin position="1"/>
        <end position="164"/>
    </location>
</feature>
<dbReference type="AlphaFoldDB" id="K0SKL9"/>
<comment type="caution">
    <text evidence="2">The sequence shown here is derived from an EMBL/GenBank/DDBJ whole genome shotgun (WGS) entry which is preliminary data.</text>
</comment>
<evidence type="ECO:0000313" key="2">
    <source>
        <dbReference type="EMBL" id="EJK61521.1"/>
    </source>
</evidence>
<accession>K0SKL9</accession>
<evidence type="ECO:0000313" key="3">
    <source>
        <dbReference type="Proteomes" id="UP000266841"/>
    </source>
</evidence>
<proteinExistence type="predicted"/>
<evidence type="ECO:0000256" key="1">
    <source>
        <dbReference type="SAM" id="MobiDB-lite"/>
    </source>
</evidence>
<feature type="compositionally biased region" description="Basic and acidic residues" evidence="1">
    <location>
        <begin position="96"/>
        <end position="111"/>
    </location>
</feature>
<feature type="compositionally biased region" description="Basic residues" evidence="1">
    <location>
        <begin position="112"/>
        <end position="126"/>
    </location>
</feature>
<name>K0SKL9_THAOC</name>